<protein>
    <submittedName>
        <fullName evidence="2">Acyl-CoA N-acyltransferase</fullName>
    </submittedName>
</protein>
<dbReference type="Pfam" id="PF13302">
    <property type="entry name" value="Acetyltransf_3"/>
    <property type="match status" value="1"/>
</dbReference>
<evidence type="ECO:0000313" key="3">
    <source>
        <dbReference type="Proteomes" id="UP000193986"/>
    </source>
</evidence>
<feature type="domain" description="N-acetyltransferase" evidence="1">
    <location>
        <begin position="38"/>
        <end position="216"/>
    </location>
</feature>
<gene>
    <name evidence="2" type="ORF">BCR39DRAFT_524100</name>
</gene>
<evidence type="ECO:0000313" key="2">
    <source>
        <dbReference type="EMBL" id="ORY32083.1"/>
    </source>
</evidence>
<dbReference type="GO" id="GO:0016747">
    <property type="term" value="F:acyltransferase activity, transferring groups other than amino-acyl groups"/>
    <property type="evidence" value="ECO:0007669"/>
    <property type="project" value="InterPro"/>
</dbReference>
<dbReference type="OrthoDB" id="630895at2759"/>
<comment type="caution">
    <text evidence="2">The sequence shown here is derived from an EMBL/GenBank/DDBJ whole genome shotgun (WGS) entry which is preliminary data.</text>
</comment>
<dbReference type="InterPro" id="IPR016181">
    <property type="entry name" value="Acyl_CoA_acyltransferase"/>
</dbReference>
<reference evidence="2 3" key="1">
    <citation type="submission" date="2016-07" db="EMBL/GenBank/DDBJ databases">
        <title>Pervasive Adenine N6-methylation of Active Genes in Fungi.</title>
        <authorList>
            <consortium name="DOE Joint Genome Institute"/>
            <person name="Mondo S.J."/>
            <person name="Dannebaum R.O."/>
            <person name="Kuo R.C."/>
            <person name="Labutti K."/>
            <person name="Haridas S."/>
            <person name="Kuo A."/>
            <person name="Salamov A."/>
            <person name="Ahrendt S.R."/>
            <person name="Lipzen A."/>
            <person name="Sullivan W."/>
            <person name="Andreopoulos W.B."/>
            <person name="Clum A."/>
            <person name="Lindquist E."/>
            <person name="Daum C."/>
            <person name="Ramamoorthy G.K."/>
            <person name="Gryganskyi A."/>
            <person name="Culley D."/>
            <person name="Magnuson J.K."/>
            <person name="James T.Y."/>
            <person name="O'Malley M.A."/>
            <person name="Stajich J.E."/>
            <person name="Spatafora J.W."/>
            <person name="Visel A."/>
            <person name="Grigoriev I.V."/>
        </authorList>
    </citation>
    <scope>NUCLEOTIDE SEQUENCE [LARGE SCALE GENOMIC DNA]</scope>
    <source>
        <strain evidence="2 3">68-887.2</strain>
    </source>
</reference>
<evidence type="ECO:0000259" key="1">
    <source>
        <dbReference type="PROSITE" id="PS51186"/>
    </source>
</evidence>
<keyword evidence="2" id="KW-0808">Transferase</keyword>
<keyword evidence="3" id="KW-1185">Reference proteome</keyword>
<dbReference type="PANTHER" id="PTHR43792">
    <property type="entry name" value="GNAT FAMILY, PUTATIVE (AFU_ORTHOLOGUE AFUA_3G00765)-RELATED-RELATED"/>
    <property type="match status" value="1"/>
</dbReference>
<sequence>MTSNAVQWDEKLDEPYIDIVAVPGIRLTPLRDGDEASIAKLQREPMIAARMYTIPSDDFVKKNMSEVRETIEALKFALKDPETPHTFAFGYPFQSIRNSDGEVIGLLSLRPFEHDPRGISKEQMLALPRKEQTWIVGYKLHPAYQGKGIMSSSLKTAIDEWIKPWMGVGQLTAGIELDNLASLALAERVGFRRELVIDIPWTTGGTRKLAHYLKDL</sequence>
<dbReference type="AlphaFoldDB" id="A0A1Y2BB85"/>
<keyword evidence="2" id="KW-0012">Acyltransferase</keyword>
<dbReference type="EMBL" id="MCFC01000011">
    <property type="protein sequence ID" value="ORY32083.1"/>
    <property type="molecule type" value="Genomic_DNA"/>
</dbReference>
<name>A0A1Y2BB85_9TREE</name>
<dbReference type="InParanoid" id="A0A1Y2BB85"/>
<proteinExistence type="predicted"/>
<dbReference type="PROSITE" id="PS51186">
    <property type="entry name" value="GNAT"/>
    <property type="match status" value="1"/>
</dbReference>
<organism evidence="2 3">
    <name type="scientific">Naematelia encephala</name>
    <dbReference type="NCBI Taxonomy" id="71784"/>
    <lineage>
        <taxon>Eukaryota</taxon>
        <taxon>Fungi</taxon>
        <taxon>Dikarya</taxon>
        <taxon>Basidiomycota</taxon>
        <taxon>Agaricomycotina</taxon>
        <taxon>Tremellomycetes</taxon>
        <taxon>Tremellales</taxon>
        <taxon>Naemateliaceae</taxon>
        <taxon>Naematelia</taxon>
    </lineage>
</organism>
<dbReference type="InterPro" id="IPR051531">
    <property type="entry name" value="N-acetyltransferase"/>
</dbReference>
<dbReference type="InterPro" id="IPR000182">
    <property type="entry name" value="GNAT_dom"/>
</dbReference>
<dbReference type="STRING" id="71784.A0A1Y2BB85"/>
<dbReference type="SUPFAM" id="SSF55729">
    <property type="entry name" value="Acyl-CoA N-acyltransferases (Nat)"/>
    <property type="match status" value="1"/>
</dbReference>
<dbReference type="PANTHER" id="PTHR43792:SF1">
    <property type="entry name" value="N-ACETYLTRANSFERASE DOMAIN-CONTAINING PROTEIN"/>
    <property type="match status" value="1"/>
</dbReference>
<dbReference type="Gene3D" id="3.40.630.30">
    <property type="match status" value="1"/>
</dbReference>
<dbReference type="Proteomes" id="UP000193986">
    <property type="component" value="Unassembled WGS sequence"/>
</dbReference>
<accession>A0A1Y2BB85</accession>